<organism evidence="2 3">
    <name type="scientific">Candidatus Woesebacteria bacterium GW2011_GWB1_39_12</name>
    <dbReference type="NCBI Taxonomy" id="1618574"/>
    <lineage>
        <taxon>Bacteria</taxon>
        <taxon>Candidatus Woeseibacteriota</taxon>
    </lineage>
</organism>
<feature type="compositionally biased region" description="Basic and acidic residues" evidence="1">
    <location>
        <begin position="133"/>
        <end position="142"/>
    </location>
</feature>
<reference evidence="2 3" key="1">
    <citation type="journal article" date="2015" name="Nature">
        <title>rRNA introns, odd ribosomes, and small enigmatic genomes across a large radiation of phyla.</title>
        <authorList>
            <person name="Brown C.T."/>
            <person name="Hug L.A."/>
            <person name="Thomas B.C."/>
            <person name="Sharon I."/>
            <person name="Castelle C.J."/>
            <person name="Singh A."/>
            <person name="Wilkins M.J."/>
            <person name="Williams K.H."/>
            <person name="Banfield J.F."/>
        </authorList>
    </citation>
    <scope>NUCLEOTIDE SEQUENCE [LARGE SCALE GENOMIC DNA]</scope>
</reference>
<proteinExistence type="predicted"/>
<protein>
    <submittedName>
        <fullName evidence="2">Uncharacterized protein</fullName>
    </submittedName>
</protein>
<name>A0A0G0MCB1_9BACT</name>
<dbReference type="AlphaFoldDB" id="A0A0G0MCB1"/>
<accession>A0A0G0MCB1</accession>
<dbReference type="STRING" id="1618574.UT24_C0003G0081"/>
<feature type="region of interest" description="Disordered" evidence="1">
    <location>
        <begin position="101"/>
        <end position="156"/>
    </location>
</feature>
<comment type="caution">
    <text evidence="2">The sequence shown here is derived from an EMBL/GenBank/DDBJ whole genome shotgun (WGS) entry which is preliminary data.</text>
</comment>
<feature type="compositionally biased region" description="Low complexity" evidence="1">
    <location>
        <begin position="101"/>
        <end position="129"/>
    </location>
</feature>
<gene>
    <name evidence="2" type="ORF">UT24_C0003G0081</name>
</gene>
<evidence type="ECO:0000256" key="1">
    <source>
        <dbReference type="SAM" id="MobiDB-lite"/>
    </source>
</evidence>
<dbReference type="EMBL" id="LBWB01000003">
    <property type="protein sequence ID" value="KKR01674.1"/>
    <property type="molecule type" value="Genomic_DNA"/>
</dbReference>
<dbReference type="Proteomes" id="UP000033881">
    <property type="component" value="Unassembled WGS sequence"/>
</dbReference>
<sequence>MSEKKKRQTNLWAVNLSRLDDPLLKCLEKEAEVSNLIRPDGSINKSRLMETLASEALQMRFQKRGYMEGLGLLAEYRRRRETIEAIATGKPLPSAMLAQPIPQTATPTTPTVPVSESTPIPSPTQTTPTPAKPSEKKPRREGTFIISSSGHMRESK</sequence>
<evidence type="ECO:0000313" key="2">
    <source>
        <dbReference type="EMBL" id="KKR01674.1"/>
    </source>
</evidence>
<evidence type="ECO:0000313" key="3">
    <source>
        <dbReference type="Proteomes" id="UP000033881"/>
    </source>
</evidence>